<protein>
    <submittedName>
        <fullName evidence="1">Uncharacterized protein</fullName>
    </submittedName>
</protein>
<evidence type="ECO:0000313" key="1">
    <source>
        <dbReference type="EMBL" id="VAX13529.1"/>
    </source>
</evidence>
<dbReference type="EMBL" id="UOFZ01000120">
    <property type="protein sequence ID" value="VAX13529.1"/>
    <property type="molecule type" value="Genomic_DNA"/>
</dbReference>
<dbReference type="AlphaFoldDB" id="A0A3B1B5G5"/>
<name>A0A3B1B5G5_9ZZZZ</name>
<accession>A0A3B1B5G5</accession>
<sequence>MPDSMSISELNFNTNMQHSASLPILNLPMQTDRRPHPYMRVKRLKRWLNDLPTADCQRTAVLFIEQLDSLNNGRYPSQERACLMDTLRPLVQQLINTLSQQVRKSYTPLSSRALERYQLLQDVLACMATGYKLVVNALAMTTSPHREHDAMLLREALYFSSQYLARQLLEAYLVYMPEPKNCWLELHQLCQYATDTAMASLTVDDPFPDISVPIANTVDLVYKRIVLLALAEPYHLMKNEAREFYYLLSAWASNCELLPSANMVCEGEFCLDANTGNPPRFVSSEIEWQAENGYIVDISEAQKRLDMQLQRILRANLLELEDSNHSLIQQRRQRDMLLRLADAWQGVLRRNGERYISEARIEMATGLNAGHHYISLGKAFSPEVDELRIKSDEIEPTIFAAAYRSALQKDRCHHNRAYETNPWWQRNFSRNGAALYCSVDCPKLHTAVGELVTYCDSDNTSPRWKIGVVRWLRASPENQLDMGIMNIADSAVAVASKSLAGCGEGTDYFRSLLIPKQVSLQQQRCLIVPANIYDINSVLAISMKHRIFYVQLTKLMLSTQTFSQFEFEIVEKPPVSSEDIFML</sequence>
<gene>
    <name evidence="1" type="ORF">MNBD_GAMMA24-2166</name>
</gene>
<organism evidence="1">
    <name type="scientific">hydrothermal vent metagenome</name>
    <dbReference type="NCBI Taxonomy" id="652676"/>
    <lineage>
        <taxon>unclassified sequences</taxon>
        <taxon>metagenomes</taxon>
        <taxon>ecological metagenomes</taxon>
    </lineage>
</organism>
<proteinExistence type="predicted"/>
<reference evidence="1" key="1">
    <citation type="submission" date="2018-06" db="EMBL/GenBank/DDBJ databases">
        <authorList>
            <person name="Zhirakovskaya E."/>
        </authorList>
    </citation>
    <scope>NUCLEOTIDE SEQUENCE</scope>
</reference>